<dbReference type="AlphaFoldDB" id="J4GHN5"/>
<accession>J4GHN5</accession>
<dbReference type="Proteomes" id="UP000006352">
    <property type="component" value="Unassembled WGS sequence"/>
</dbReference>
<evidence type="ECO:0000313" key="2">
    <source>
        <dbReference type="Proteomes" id="UP000006352"/>
    </source>
</evidence>
<dbReference type="GeneID" id="24093301"/>
<dbReference type="InParanoid" id="J4GHN5"/>
<dbReference type="EMBL" id="HE796880">
    <property type="protein sequence ID" value="CCL98390.1"/>
    <property type="molecule type" value="Genomic_DNA"/>
</dbReference>
<name>J4GHN5_9APHY</name>
<dbReference type="STRING" id="599839.J4GHN5"/>
<dbReference type="HOGENOM" id="CLU_498773_0_0_1"/>
<protein>
    <recommendedName>
        <fullName evidence="3">F-box domain-containing protein</fullName>
    </recommendedName>
</protein>
<reference evidence="1 2" key="1">
    <citation type="journal article" date="2012" name="Appl. Environ. Microbiol.">
        <title>Short-read sequencing for genomic analysis of the brown rot fungus Fibroporia radiculosa.</title>
        <authorList>
            <person name="Tang J.D."/>
            <person name="Perkins A.D."/>
            <person name="Sonstegard T.S."/>
            <person name="Schroeder S.G."/>
            <person name="Burgess S.C."/>
            <person name="Diehl S.V."/>
        </authorList>
    </citation>
    <scope>NUCLEOTIDE SEQUENCE [LARGE SCALE GENOMIC DNA]</scope>
    <source>
        <strain evidence="1 2">TFFH 294</strain>
    </source>
</reference>
<dbReference type="Gene3D" id="1.20.1280.50">
    <property type="match status" value="1"/>
</dbReference>
<evidence type="ECO:0008006" key="3">
    <source>
        <dbReference type="Google" id="ProtNLM"/>
    </source>
</evidence>
<keyword evidence="2" id="KW-1185">Reference proteome</keyword>
<proteinExistence type="predicted"/>
<gene>
    <name evidence="1" type="ORF">FIBRA_00385</name>
</gene>
<sequence length="546" mass="61687">MNVNGTCGIHRFPIETLSHIFSFLFPASHLCLGAEGGSDDFPYVYSDLANANRDLESAVSVCYQWRAAALSASSLWSTITAGGSTTPAKLKILLKRSGAHPLRVYLSTHTELETYDLLNANAFRIKDFLYVSYADVETRLSCLSRMSNTAPILQSLYLGWQYDTDVVVDLASLFAGQTPSLTRLQVGPWQPPPTRFLGLTRLRLTHLQDDQDMPFDFLIDTLRANPALEELVLYAAVSGCCFTCFADRDGITREMSLNPVHLPRLSYLYVAFHYAADLHIFNHLVLPDTHECLVVDSTEQSEEIDEFLLPFLNTYVATLGQVSKLSICHREKKLDLLCINKRGTILRFRVNPAASANPPAFHGKIWDGILSRLSFEDTTELWIESDVGIVLFSEVTWTDVLRAMPSLQTLCARGDVVNPILQALPAIIPDSRTCLSLICPKLQTLIIHNEPEISIRHFEMLLQSRFQLGHPIPDLRISFLDPDVYEYSLREELRALKRLRGIFGIQQVQLDLKLEEDRLRMSVPWKHLLNVQTEFGYDPSVHPHLD</sequence>
<evidence type="ECO:0000313" key="1">
    <source>
        <dbReference type="EMBL" id="CCL98390.1"/>
    </source>
</evidence>
<dbReference type="OrthoDB" id="2754196at2759"/>
<dbReference type="RefSeq" id="XP_012177673.1">
    <property type="nucleotide sequence ID" value="XM_012322283.1"/>
</dbReference>
<organism evidence="1 2">
    <name type="scientific">Fibroporia radiculosa</name>
    <dbReference type="NCBI Taxonomy" id="599839"/>
    <lineage>
        <taxon>Eukaryota</taxon>
        <taxon>Fungi</taxon>
        <taxon>Dikarya</taxon>
        <taxon>Basidiomycota</taxon>
        <taxon>Agaricomycotina</taxon>
        <taxon>Agaricomycetes</taxon>
        <taxon>Polyporales</taxon>
        <taxon>Fibroporiaceae</taxon>
        <taxon>Fibroporia</taxon>
    </lineage>
</organism>